<keyword evidence="1" id="KW-0175">Coiled coil</keyword>
<evidence type="ECO:0000313" key="2">
    <source>
        <dbReference type="EMBL" id="PIA31978.1"/>
    </source>
</evidence>
<sequence>MIKENEKDIPKDDQPILKVKKQEAEKHVVHLENELKTKCAMLSNELKEKKEELIIVQGKLEEFELKKIVIEDEILGYKRMCEELKEKDVRLEEDNKLLCGRERRSRERAIDLKNDLKNERERIIELKTENRDLDCQKRRAENETKVWEKRFKELETRVLSKSKISKDVYVDTKVLSYRLSCLEEEKKKTNRQGDQSKRNCSLHGCCLSHMEIKECTLNCDERVYASATADSFCHPSPKECGIKHLAGFEVEHGSIPTEQMGFLFDGSSDKMQTSPKPCIIRPASEGINDINNIVKEMEATPINISVVSTCGKPNEGENRSHCKEQLLASTDRRKLVTKVVISDHEGYRNPMNKCEIKMLKKPALGVHHQPGPFDYHHCPGPTVDIGRENIQESSAYSARKGVELIPSDPFKVSGSSCKISGNSTVDNVDKIDAKDFESDRVGESLKTFVKIGSIDSSKEAKSPSPENEDGITKFLCAIQKYKAANGTSPLVD</sequence>
<dbReference type="AlphaFoldDB" id="A0A2G5CL55"/>
<dbReference type="Proteomes" id="UP000230069">
    <property type="component" value="Unassembled WGS sequence"/>
</dbReference>
<dbReference type="EMBL" id="KZ305064">
    <property type="protein sequence ID" value="PIA31978.1"/>
    <property type="molecule type" value="Genomic_DNA"/>
</dbReference>
<proteinExistence type="predicted"/>
<dbReference type="STRING" id="218851.A0A2G5CL55"/>
<organism evidence="2 3">
    <name type="scientific">Aquilegia coerulea</name>
    <name type="common">Rocky mountain columbine</name>
    <dbReference type="NCBI Taxonomy" id="218851"/>
    <lineage>
        <taxon>Eukaryota</taxon>
        <taxon>Viridiplantae</taxon>
        <taxon>Streptophyta</taxon>
        <taxon>Embryophyta</taxon>
        <taxon>Tracheophyta</taxon>
        <taxon>Spermatophyta</taxon>
        <taxon>Magnoliopsida</taxon>
        <taxon>Ranunculales</taxon>
        <taxon>Ranunculaceae</taxon>
        <taxon>Thalictroideae</taxon>
        <taxon>Aquilegia</taxon>
    </lineage>
</organism>
<accession>A0A2G5CL55</accession>
<evidence type="ECO:0000313" key="3">
    <source>
        <dbReference type="Proteomes" id="UP000230069"/>
    </source>
</evidence>
<keyword evidence="3" id="KW-1185">Reference proteome</keyword>
<gene>
    <name evidence="2" type="ORF">AQUCO_04700089v1</name>
</gene>
<dbReference type="OrthoDB" id="1899721at2759"/>
<protein>
    <submittedName>
        <fullName evidence="2">Uncharacterized protein</fullName>
    </submittedName>
</protein>
<feature type="coiled-coil region" evidence="1">
    <location>
        <begin position="32"/>
        <end position="66"/>
    </location>
</feature>
<dbReference type="InParanoid" id="A0A2G5CL55"/>
<dbReference type="PANTHER" id="PTHR34380">
    <property type="entry name" value="BNAA03G12380D PROTEIN"/>
    <property type="match status" value="1"/>
</dbReference>
<reference evidence="2 3" key="1">
    <citation type="submission" date="2017-09" db="EMBL/GenBank/DDBJ databases">
        <title>WGS assembly of Aquilegia coerulea Goldsmith.</title>
        <authorList>
            <person name="Hodges S."/>
            <person name="Kramer E."/>
            <person name="Nordborg M."/>
            <person name="Tomkins J."/>
            <person name="Borevitz J."/>
            <person name="Derieg N."/>
            <person name="Yan J."/>
            <person name="Mihaltcheva S."/>
            <person name="Hayes R.D."/>
            <person name="Rokhsar D."/>
        </authorList>
    </citation>
    <scope>NUCLEOTIDE SEQUENCE [LARGE SCALE GENOMIC DNA]</scope>
    <source>
        <strain evidence="3">cv. Goldsmith</strain>
    </source>
</reference>
<dbReference type="PANTHER" id="PTHR34380:SF1">
    <property type="entry name" value="OS01G0221300 PROTEIN"/>
    <property type="match status" value="1"/>
</dbReference>
<feature type="coiled-coil region" evidence="1">
    <location>
        <begin position="102"/>
        <end position="199"/>
    </location>
</feature>
<evidence type="ECO:0000256" key="1">
    <source>
        <dbReference type="SAM" id="Coils"/>
    </source>
</evidence>
<name>A0A2G5CL55_AQUCA</name>